<gene>
    <name evidence="1" type="ORF">RclHR1_10460004</name>
</gene>
<evidence type="ECO:0008006" key="3">
    <source>
        <dbReference type="Google" id="ProtNLM"/>
    </source>
</evidence>
<evidence type="ECO:0000313" key="2">
    <source>
        <dbReference type="Proteomes" id="UP000247702"/>
    </source>
</evidence>
<name>A0A2Z6Q1M5_9GLOM</name>
<accession>A0A2Z6Q1M5</accession>
<organism evidence="1 2">
    <name type="scientific">Rhizophagus clarus</name>
    <dbReference type="NCBI Taxonomy" id="94130"/>
    <lineage>
        <taxon>Eukaryota</taxon>
        <taxon>Fungi</taxon>
        <taxon>Fungi incertae sedis</taxon>
        <taxon>Mucoromycota</taxon>
        <taxon>Glomeromycotina</taxon>
        <taxon>Glomeromycetes</taxon>
        <taxon>Glomerales</taxon>
        <taxon>Glomeraceae</taxon>
        <taxon>Rhizophagus</taxon>
    </lineage>
</organism>
<proteinExistence type="predicted"/>
<dbReference type="SUPFAM" id="SSF47095">
    <property type="entry name" value="HMG-box"/>
    <property type="match status" value="1"/>
</dbReference>
<keyword evidence="2" id="KW-1185">Reference proteome</keyword>
<dbReference type="Gene3D" id="1.10.30.10">
    <property type="entry name" value="High mobility group box domain"/>
    <property type="match status" value="1"/>
</dbReference>
<protein>
    <recommendedName>
        <fullName evidence="3">HMG box domain-containing protein</fullName>
    </recommendedName>
</protein>
<dbReference type="Proteomes" id="UP000247702">
    <property type="component" value="Unassembled WGS sequence"/>
</dbReference>
<dbReference type="AlphaFoldDB" id="A0A2Z6Q1M5"/>
<evidence type="ECO:0000313" key="1">
    <source>
        <dbReference type="EMBL" id="GBB83790.1"/>
    </source>
</evidence>
<dbReference type="EMBL" id="BEXD01000054">
    <property type="protein sequence ID" value="GBB83790.1"/>
    <property type="molecule type" value="Genomic_DNA"/>
</dbReference>
<reference evidence="1 2" key="1">
    <citation type="submission" date="2017-11" db="EMBL/GenBank/DDBJ databases">
        <title>The genome of Rhizophagus clarus HR1 reveals common genetic basis of auxotrophy among arbuscular mycorrhizal fungi.</title>
        <authorList>
            <person name="Kobayashi Y."/>
        </authorList>
    </citation>
    <scope>NUCLEOTIDE SEQUENCE [LARGE SCALE GENOMIC DNA]</scope>
    <source>
        <strain evidence="1 2">HR1</strain>
    </source>
</reference>
<comment type="caution">
    <text evidence="1">The sequence shown here is derived from an EMBL/GenBank/DDBJ whole genome shotgun (WGS) entry which is preliminary data.</text>
</comment>
<dbReference type="InterPro" id="IPR036910">
    <property type="entry name" value="HMG_box_dom_sf"/>
</dbReference>
<sequence>MEYTFSESFQSDEQIINESTYKFFLDMNTLLTNREGLSHPPKSQNAFILYRNNKMASPEFKNRPARKKRACDISKEIAVLWNREPENIKSLFRALARIAKRMNSEIYGQRTENEGDETAQETHDLIVTTPQQECYYPSWDGGDGTAQETHDLIVTTLQQGHYFLS</sequence>